<feature type="region of interest" description="Disordered" evidence="1">
    <location>
        <begin position="33"/>
        <end position="54"/>
    </location>
</feature>
<organism evidence="2 3">
    <name type="scientific">Thelonectria olida</name>
    <dbReference type="NCBI Taxonomy" id="1576542"/>
    <lineage>
        <taxon>Eukaryota</taxon>
        <taxon>Fungi</taxon>
        <taxon>Dikarya</taxon>
        <taxon>Ascomycota</taxon>
        <taxon>Pezizomycotina</taxon>
        <taxon>Sordariomycetes</taxon>
        <taxon>Hypocreomycetidae</taxon>
        <taxon>Hypocreales</taxon>
        <taxon>Nectriaceae</taxon>
        <taxon>Thelonectria</taxon>
    </lineage>
</organism>
<protein>
    <submittedName>
        <fullName evidence="2">Uncharacterized protein</fullName>
    </submittedName>
</protein>
<reference evidence="2 3" key="1">
    <citation type="journal article" date="2021" name="Nat. Commun.">
        <title>Genetic determinants of endophytism in the Arabidopsis root mycobiome.</title>
        <authorList>
            <person name="Mesny F."/>
            <person name="Miyauchi S."/>
            <person name="Thiergart T."/>
            <person name="Pickel B."/>
            <person name="Atanasova L."/>
            <person name="Karlsson M."/>
            <person name="Huettel B."/>
            <person name="Barry K.W."/>
            <person name="Haridas S."/>
            <person name="Chen C."/>
            <person name="Bauer D."/>
            <person name="Andreopoulos W."/>
            <person name="Pangilinan J."/>
            <person name="LaButti K."/>
            <person name="Riley R."/>
            <person name="Lipzen A."/>
            <person name="Clum A."/>
            <person name="Drula E."/>
            <person name="Henrissat B."/>
            <person name="Kohler A."/>
            <person name="Grigoriev I.V."/>
            <person name="Martin F.M."/>
            <person name="Hacquard S."/>
        </authorList>
    </citation>
    <scope>NUCLEOTIDE SEQUENCE [LARGE SCALE GENOMIC DNA]</scope>
    <source>
        <strain evidence="2 3">MPI-CAGE-CH-0241</strain>
    </source>
</reference>
<feature type="compositionally biased region" description="Basic and acidic residues" evidence="1">
    <location>
        <begin position="913"/>
        <end position="927"/>
    </location>
</feature>
<evidence type="ECO:0000313" key="2">
    <source>
        <dbReference type="EMBL" id="KAH6871521.1"/>
    </source>
</evidence>
<evidence type="ECO:0000313" key="3">
    <source>
        <dbReference type="Proteomes" id="UP000777438"/>
    </source>
</evidence>
<name>A0A9P9AIG6_9HYPO</name>
<accession>A0A9P9AIG6</accession>
<dbReference type="Proteomes" id="UP000777438">
    <property type="component" value="Unassembled WGS sequence"/>
</dbReference>
<sequence length="1032" mass="114872">MKGDGIQPPYKKTSLIITSSAIAKLLESGSIHERSEAGDGCDDEGSVSATPIDEERDAGMGWEERIWTLWNREPADLSDETEKAPSVPIDPYDAYRQILKDAEASAWLVSTLNRDLALRGIVPSNMRAIRQTVLETLRYEPQRDSDGNTIHVPRQKISRHCDPQTCVAHFDLQWDPVEFLNQEFSEGEPRELISGVITVTGEGDILQALPCHDYMMQAWPFAASKFLALIQRLVTEPHKRHRVDLKGGSWLMARLEKGCLRLDTKGTYFEIAEVAEQLAWLGSALQPSCQSRHCVCEPRLSTVFHVPYEAGHELHDIQRGPSEPYFLINFLQSPLVLADTGKPDSNQCWKKLFNNMTIARGFPIPSRPSATPGLEIPLDIAADIIGEKRAVPFKARLLIKSFSTMLYPTKVDFEDGTISWHLLENDDGSRISYADPRVGNGFRDGVDRLRYKDLETAQNIIGWCSSVENVTGTTRAKYTIRTSNLDPPRQGWVLEKFQISGGKYITPSVTFARGKRIPALKFAHDNGDLIGRMEWLATKHVILHDTSDRRAWLVDGPSALLHLVRASLRADSQLYPNQKYSSVFDTLREPQERYTGRAASMEVLTDEDNLKLELRAKGGTPNQNGGDNKYRFRDRVSELLGILEQMIDHQADMKDDEGIGFHISRSPWNHLEGFDFIDVARRSDPFEPKGVFLQGEGPGWVGFTRALHAITLFGDGFGDLLCPVVTELDSCGRCYWNNSPPTGCDMLAVSMADLKYLHIDEPDWDGTEPGTRRVIQKFIWDRPASCFVPCACVPGQASPARIQTFREHSKQSKFPWAKKKPEPDAGVVRSRGGVLLGMHRHHSQKAILPTTANGPQGSFLTPEGAGRDQRTPSPSSRDGSKYAIASATSSLQASSRVSTENSWRSPSVSSMTEEDKGRGSKDIRTRTDLGLPVDNGKERAFDDIPRFGEAPRIQPSSTHATIHRHRNMKADVSYTSSPSTPDARPSISSLLRQPSNFTAAGSGTSGVKGGLRRMTGKRDLARTYKQPDDSIS</sequence>
<dbReference type="AlphaFoldDB" id="A0A9P9AIG6"/>
<dbReference type="EMBL" id="JAGPYM010000054">
    <property type="protein sequence ID" value="KAH6871521.1"/>
    <property type="molecule type" value="Genomic_DNA"/>
</dbReference>
<comment type="caution">
    <text evidence="2">The sequence shown here is derived from an EMBL/GenBank/DDBJ whole genome shotgun (WGS) entry which is preliminary data.</text>
</comment>
<feature type="region of interest" description="Disordered" evidence="1">
    <location>
        <begin position="972"/>
        <end position="1032"/>
    </location>
</feature>
<feature type="region of interest" description="Disordered" evidence="1">
    <location>
        <begin position="809"/>
        <end position="828"/>
    </location>
</feature>
<keyword evidence="3" id="KW-1185">Reference proteome</keyword>
<gene>
    <name evidence="2" type="ORF">B0T10DRAFT_260746</name>
</gene>
<feature type="region of interest" description="Disordered" evidence="1">
    <location>
        <begin position="846"/>
        <end position="941"/>
    </location>
</feature>
<feature type="compositionally biased region" description="Polar residues" evidence="1">
    <location>
        <begin position="886"/>
        <end position="911"/>
    </location>
</feature>
<dbReference type="OrthoDB" id="1577640at2759"/>
<feature type="compositionally biased region" description="Polar residues" evidence="1">
    <location>
        <begin position="973"/>
        <end position="1002"/>
    </location>
</feature>
<proteinExistence type="predicted"/>
<feature type="compositionally biased region" description="Basic and acidic residues" evidence="1">
    <location>
        <begin position="1016"/>
        <end position="1032"/>
    </location>
</feature>
<evidence type="ECO:0000256" key="1">
    <source>
        <dbReference type="SAM" id="MobiDB-lite"/>
    </source>
</evidence>
<feature type="compositionally biased region" description="Polar residues" evidence="1">
    <location>
        <begin position="850"/>
        <end position="859"/>
    </location>
</feature>